<evidence type="ECO:0000313" key="2">
    <source>
        <dbReference type="Ensembl" id="ENSSMRP00000002492.1"/>
    </source>
</evidence>
<dbReference type="AlphaFoldDB" id="A0A8D0B946"/>
<name>A0A8D0B946_SALMN</name>
<sequence length="73" mass="8032">MAESYSPVEAGLGAEQHFLSLADILMSQERLPCRAEIALPRLASVLSKATAASTAPHNTLPEVRKQPSWRFRK</sequence>
<evidence type="ECO:0000313" key="3">
    <source>
        <dbReference type="Proteomes" id="UP000694421"/>
    </source>
</evidence>
<organism evidence="2 3">
    <name type="scientific">Salvator merianae</name>
    <name type="common">Argentine black and white tegu</name>
    <name type="synonym">Tupinambis merianae</name>
    <dbReference type="NCBI Taxonomy" id="96440"/>
    <lineage>
        <taxon>Eukaryota</taxon>
        <taxon>Metazoa</taxon>
        <taxon>Chordata</taxon>
        <taxon>Craniata</taxon>
        <taxon>Vertebrata</taxon>
        <taxon>Euteleostomi</taxon>
        <taxon>Lepidosauria</taxon>
        <taxon>Squamata</taxon>
        <taxon>Bifurcata</taxon>
        <taxon>Unidentata</taxon>
        <taxon>Episquamata</taxon>
        <taxon>Laterata</taxon>
        <taxon>Teiioidea</taxon>
        <taxon>Teiidae</taxon>
        <taxon>Salvator</taxon>
    </lineage>
</organism>
<reference evidence="2" key="1">
    <citation type="submission" date="2025-08" db="UniProtKB">
        <authorList>
            <consortium name="Ensembl"/>
        </authorList>
    </citation>
    <scope>IDENTIFICATION</scope>
</reference>
<dbReference type="Proteomes" id="UP000694421">
    <property type="component" value="Unplaced"/>
</dbReference>
<dbReference type="Ensembl" id="ENSSMRT00000002999.1">
    <property type="protein sequence ID" value="ENSSMRP00000002492.1"/>
    <property type="gene ID" value="ENSSMRG00000002164.1"/>
</dbReference>
<dbReference type="InterPro" id="IPR038437">
    <property type="entry name" value="GINS_Psf3_sf"/>
</dbReference>
<dbReference type="Gene3D" id="1.20.58.2050">
    <property type="match status" value="1"/>
</dbReference>
<protein>
    <submittedName>
        <fullName evidence="2">Uncharacterized protein</fullName>
    </submittedName>
</protein>
<accession>A0A8D0B946</accession>
<evidence type="ECO:0000256" key="1">
    <source>
        <dbReference type="SAM" id="MobiDB-lite"/>
    </source>
</evidence>
<dbReference type="SUPFAM" id="SSF160059">
    <property type="entry name" value="PriA/YqbF domain"/>
    <property type="match status" value="1"/>
</dbReference>
<feature type="region of interest" description="Disordered" evidence="1">
    <location>
        <begin position="50"/>
        <end position="73"/>
    </location>
</feature>
<keyword evidence="3" id="KW-1185">Reference proteome</keyword>
<proteinExistence type="predicted"/>
<reference evidence="2" key="2">
    <citation type="submission" date="2025-09" db="UniProtKB">
        <authorList>
            <consortium name="Ensembl"/>
        </authorList>
    </citation>
    <scope>IDENTIFICATION</scope>
</reference>
<dbReference type="GeneTree" id="ENSGT00950000185282"/>